<evidence type="ECO:0000256" key="1">
    <source>
        <dbReference type="ARBA" id="ARBA00006154"/>
    </source>
</evidence>
<dbReference type="InterPro" id="IPR013709">
    <property type="entry name" value="2-isopropylmalate_synth_dimer"/>
</dbReference>
<dbReference type="Gene3D" id="1.10.238.260">
    <property type="match status" value="1"/>
</dbReference>
<feature type="non-terminal residue" evidence="5">
    <location>
        <position position="1"/>
    </location>
</feature>
<dbReference type="InterPro" id="IPR036230">
    <property type="entry name" value="LeuA_allosteric_dom_sf"/>
</dbReference>
<dbReference type="SMART" id="SM00917">
    <property type="entry name" value="LeuA_dimer"/>
    <property type="match status" value="1"/>
</dbReference>
<comment type="pathway">
    <text evidence="3">Amino-acid biosynthesis.</text>
</comment>
<name>X0UZT2_9ZZZZ</name>
<gene>
    <name evidence="5" type="ORF">S01H1_34704</name>
</gene>
<dbReference type="Pfam" id="PF22617">
    <property type="entry name" value="HCS_D2"/>
    <property type="match status" value="1"/>
</dbReference>
<dbReference type="InterPro" id="IPR005675">
    <property type="entry name" value="Citramal_synthase"/>
</dbReference>
<dbReference type="Pfam" id="PF08502">
    <property type="entry name" value="LeuA_dimer"/>
    <property type="match status" value="1"/>
</dbReference>
<dbReference type="SUPFAM" id="SSF110921">
    <property type="entry name" value="2-isopropylmalate synthase LeuA, allosteric (dimerisation) domain"/>
    <property type="match status" value="1"/>
</dbReference>
<dbReference type="PANTHER" id="PTHR43538">
    <property type="entry name" value="ALPHA-IPM SYNTHASE/HOMOCITRATE SYNTHASE"/>
    <property type="match status" value="1"/>
</dbReference>
<dbReference type="PANTHER" id="PTHR43538:SF1">
    <property type="entry name" value="(R)-CITRAMALATE SYNTHASE"/>
    <property type="match status" value="1"/>
</dbReference>
<proteinExistence type="inferred from homology"/>
<dbReference type="Gene3D" id="3.30.160.270">
    <property type="match status" value="1"/>
</dbReference>
<sequence>HKGGMHVHAVRKNASTYEHIDPEQVGNTRRVLVSELSGLSNIAEKAPEKFKLADNRAKQKKVLEALMQMENEGYQFEAAEASFEVLIRKTLGGKWYKKLWELDHYRCVIFKRGMDGGASTEAIVKLNIDGDVRHTVSEGQGPVDSLHSALCAALRDHFSAADDLHLIDYKVRVVNTQAETAARVRVVIDWHDSTTGAYFGSVGVSENIIDASWLALVDAVEYKLLAETES</sequence>
<evidence type="ECO:0000259" key="4">
    <source>
        <dbReference type="SMART" id="SM00917"/>
    </source>
</evidence>
<comment type="similarity">
    <text evidence="1">Belongs to the alpha-IPM synthase/homocitrate synthase family.</text>
</comment>
<comment type="caution">
    <text evidence="5">The sequence shown here is derived from an EMBL/GenBank/DDBJ whole genome shotgun (WGS) entry which is preliminary data.</text>
</comment>
<dbReference type="AlphaFoldDB" id="X0UZT2"/>
<dbReference type="GO" id="GO:0009098">
    <property type="term" value="P:L-leucine biosynthetic process"/>
    <property type="evidence" value="ECO:0007669"/>
    <property type="project" value="InterPro"/>
</dbReference>
<reference evidence="5" key="1">
    <citation type="journal article" date="2014" name="Front. Microbiol.">
        <title>High frequency of phylogenetically diverse reductive dehalogenase-homologous genes in deep subseafloor sedimentary metagenomes.</title>
        <authorList>
            <person name="Kawai M."/>
            <person name="Futagami T."/>
            <person name="Toyoda A."/>
            <person name="Takaki Y."/>
            <person name="Nishi S."/>
            <person name="Hori S."/>
            <person name="Arai W."/>
            <person name="Tsubouchi T."/>
            <person name="Morono Y."/>
            <person name="Uchiyama I."/>
            <person name="Ito T."/>
            <person name="Fujiyama A."/>
            <person name="Inagaki F."/>
            <person name="Takami H."/>
        </authorList>
    </citation>
    <scope>NUCLEOTIDE SEQUENCE</scope>
    <source>
        <strain evidence="5">Expedition CK06-06</strain>
    </source>
</reference>
<dbReference type="GO" id="GO:0003852">
    <property type="term" value="F:2-isopropylmalate synthase activity"/>
    <property type="evidence" value="ECO:0007669"/>
    <property type="project" value="InterPro"/>
</dbReference>
<evidence type="ECO:0000256" key="2">
    <source>
        <dbReference type="ARBA" id="ARBA00022679"/>
    </source>
</evidence>
<protein>
    <recommendedName>
        <fullName evidence="4">2-isopropylmalate synthase LeuA allosteric (dimerisation) domain-containing protein</fullName>
    </recommendedName>
</protein>
<dbReference type="EMBL" id="BARS01021630">
    <property type="protein sequence ID" value="GAG05793.1"/>
    <property type="molecule type" value="Genomic_DNA"/>
</dbReference>
<accession>X0UZT2</accession>
<feature type="domain" description="2-isopropylmalate synthase LeuA allosteric (dimerisation)" evidence="4">
    <location>
        <begin position="77"/>
        <end position="224"/>
    </location>
</feature>
<evidence type="ECO:0000256" key="3">
    <source>
        <dbReference type="ARBA" id="ARBA00029440"/>
    </source>
</evidence>
<evidence type="ECO:0000313" key="5">
    <source>
        <dbReference type="EMBL" id="GAG05793.1"/>
    </source>
</evidence>
<dbReference type="InterPro" id="IPR054691">
    <property type="entry name" value="LeuA/HCS_post-cat"/>
</dbReference>
<organism evidence="5">
    <name type="scientific">marine sediment metagenome</name>
    <dbReference type="NCBI Taxonomy" id="412755"/>
    <lineage>
        <taxon>unclassified sequences</taxon>
        <taxon>metagenomes</taxon>
        <taxon>ecological metagenomes</taxon>
    </lineage>
</organism>
<keyword evidence="2" id="KW-0808">Transferase</keyword>